<dbReference type="CDD" id="cd00570">
    <property type="entry name" value="GST_N_family"/>
    <property type="match status" value="1"/>
</dbReference>
<dbReference type="InterPro" id="IPR004045">
    <property type="entry name" value="Glutathione_S-Trfase_N"/>
</dbReference>
<dbReference type="Gene3D" id="1.20.1050.10">
    <property type="match status" value="1"/>
</dbReference>
<dbReference type="PANTHER" id="PTHR44051">
    <property type="entry name" value="GLUTATHIONE S-TRANSFERASE-RELATED"/>
    <property type="match status" value="1"/>
</dbReference>
<dbReference type="CDD" id="cd00299">
    <property type="entry name" value="GST_C_family"/>
    <property type="match status" value="1"/>
</dbReference>
<dbReference type="PROSITE" id="PS50404">
    <property type="entry name" value="GST_NTER"/>
    <property type="match status" value="1"/>
</dbReference>
<evidence type="ECO:0000313" key="3">
    <source>
        <dbReference type="EMBL" id="MBA5635687.1"/>
    </source>
</evidence>
<accession>A0A7W2END1</accession>
<comment type="caution">
    <text evidence="3">The sequence shown here is derived from an EMBL/GenBank/DDBJ whole genome shotgun (WGS) entry which is preliminary data.</text>
</comment>
<dbReference type="InterPro" id="IPR036249">
    <property type="entry name" value="Thioredoxin-like_sf"/>
</dbReference>
<dbReference type="Gene3D" id="3.40.30.10">
    <property type="entry name" value="Glutaredoxin"/>
    <property type="match status" value="1"/>
</dbReference>
<dbReference type="GO" id="GO:0016740">
    <property type="term" value="F:transferase activity"/>
    <property type="evidence" value="ECO:0007669"/>
    <property type="project" value="UniProtKB-KW"/>
</dbReference>
<name>A0A7W2END1_9BURK</name>
<keyword evidence="3" id="KW-0808">Transferase</keyword>
<dbReference type="EMBL" id="JACEZT010000001">
    <property type="protein sequence ID" value="MBA5635687.1"/>
    <property type="molecule type" value="Genomic_DNA"/>
</dbReference>
<dbReference type="AlphaFoldDB" id="A0A7W2END1"/>
<evidence type="ECO:0000313" key="4">
    <source>
        <dbReference type="Proteomes" id="UP000534388"/>
    </source>
</evidence>
<dbReference type="Proteomes" id="UP000534388">
    <property type="component" value="Unassembled WGS sequence"/>
</dbReference>
<feature type="domain" description="GST N-terminal" evidence="1">
    <location>
        <begin position="1"/>
        <end position="83"/>
    </location>
</feature>
<dbReference type="InterPro" id="IPR036282">
    <property type="entry name" value="Glutathione-S-Trfase_C_sf"/>
</dbReference>
<dbReference type="InterPro" id="IPR004046">
    <property type="entry name" value="GST_C"/>
</dbReference>
<proteinExistence type="predicted"/>
<dbReference type="PROSITE" id="PS50405">
    <property type="entry name" value="GST_CTER"/>
    <property type="match status" value="1"/>
</dbReference>
<protein>
    <submittedName>
        <fullName evidence="3">Glutathione S-transferase family protein</fullName>
    </submittedName>
</protein>
<gene>
    <name evidence="3" type="ORF">H3H37_01295</name>
</gene>
<dbReference type="SUPFAM" id="SSF52833">
    <property type="entry name" value="Thioredoxin-like"/>
    <property type="match status" value="1"/>
</dbReference>
<feature type="domain" description="GST C-terminal" evidence="2">
    <location>
        <begin position="89"/>
        <end position="211"/>
    </location>
</feature>
<dbReference type="Pfam" id="PF00043">
    <property type="entry name" value="GST_C"/>
    <property type="match status" value="1"/>
</dbReference>
<sequence>MSLTLYYHPLASYCHKVLIALYENGTPFEKRLIDLGKADDRAALAAVWPPTRFPVLRDDARERDVPESTVIIEYLDHHYPGHRPLIPADWNEALDVRLWERFFDGYVQDPMQRIVADRLYHTQADMAPQRAMLGTAYGMLEQQLGERNWVAGTGFSMADCAAAPALFYASTLVPIPAGHIHLHAYFTRLMGRPSVQRVLEEAKPYFQFYPFEEAIPQRFR</sequence>
<dbReference type="Pfam" id="PF13417">
    <property type="entry name" value="GST_N_3"/>
    <property type="match status" value="1"/>
</dbReference>
<dbReference type="SUPFAM" id="SSF47616">
    <property type="entry name" value="GST C-terminal domain-like"/>
    <property type="match status" value="1"/>
</dbReference>
<dbReference type="SFLD" id="SFLDG00358">
    <property type="entry name" value="Main_(cytGST)"/>
    <property type="match status" value="1"/>
</dbReference>
<dbReference type="SFLD" id="SFLDS00019">
    <property type="entry name" value="Glutathione_Transferase_(cytos"/>
    <property type="match status" value="1"/>
</dbReference>
<evidence type="ECO:0000259" key="2">
    <source>
        <dbReference type="PROSITE" id="PS50405"/>
    </source>
</evidence>
<dbReference type="InterPro" id="IPR010987">
    <property type="entry name" value="Glutathione-S-Trfase_C-like"/>
</dbReference>
<keyword evidence="4" id="KW-1185">Reference proteome</keyword>
<dbReference type="InterPro" id="IPR040079">
    <property type="entry name" value="Glutathione_S-Trfase"/>
</dbReference>
<dbReference type="PANTHER" id="PTHR44051:SF8">
    <property type="entry name" value="GLUTATHIONE S-TRANSFERASE GSTA"/>
    <property type="match status" value="1"/>
</dbReference>
<reference evidence="3 4" key="1">
    <citation type="submission" date="2020-07" db="EMBL/GenBank/DDBJ databases">
        <title>Novel species isolated from subtropical streams in China.</title>
        <authorList>
            <person name="Lu H."/>
        </authorList>
    </citation>
    <scope>NUCLEOTIDE SEQUENCE [LARGE SCALE GENOMIC DNA]</scope>
    <source>
        <strain evidence="3 4">LX20W</strain>
    </source>
</reference>
<dbReference type="RefSeq" id="WP_182159266.1">
    <property type="nucleotide sequence ID" value="NZ_JACEZT010000001.1"/>
</dbReference>
<evidence type="ECO:0000259" key="1">
    <source>
        <dbReference type="PROSITE" id="PS50404"/>
    </source>
</evidence>
<organism evidence="3 4">
    <name type="scientific">Rugamonas brunnea</name>
    <dbReference type="NCBI Taxonomy" id="2758569"/>
    <lineage>
        <taxon>Bacteria</taxon>
        <taxon>Pseudomonadati</taxon>
        <taxon>Pseudomonadota</taxon>
        <taxon>Betaproteobacteria</taxon>
        <taxon>Burkholderiales</taxon>
        <taxon>Oxalobacteraceae</taxon>
        <taxon>Telluria group</taxon>
        <taxon>Rugamonas</taxon>
    </lineage>
</organism>